<evidence type="ECO:0000256" key="5">
    <source>
        <dbReference type="ARBA" id="ARBA00022679"/>
    </source>
</evidence>
<dbReference type="InterPro" id="IPR019830">
    <property type="entry name" value="Malate_synthase_CS"/>
</dbReference>
<feature type="domain" description="Malate synthase N-terminal" evidence="10">
    <location>
        <begin position="48"/>
        <end position="107"/>
    </location>
</feature>
<evidence type="ECO:0000256" key="4">
    <source>
        <dbReference type="ARBA" id="ARBA00022532"/>
    </source>
</evidence>
<comment type="catalytic activity">
    <reaction evidence="6 7">
        <text>glyoxylate + acetyl-CoA + H2O = (S)-malate + CoA + H(+)</text>
        <dbReference type="Rhea" id="RHEA:18181"/>
        <dbReference type="ChEBI" id="CHEBI:15377"/>
        <dbReference type="ChEBI" id="CHEBI:15378"/>
        <dbReference type="ChEBI" id="CHEBI:15589"/>
        <dbReference type="ChEBI" id="CHEBI:36655"/>
        <dbReference type="ChEBI" id="CHEBI:57287"/>
        <dbReference type="ChEBI" id="CHEBI:57288"/>
        <dbReference type="EC" id="2.3.3.9"/>
    </reaction>
</comment>
<dbReference type="Gene3D" id="3.20.20.360">
    <property type="entry name" value="Malate synthase, domain 3"/>
    <property type="match status" value="1"/>
</dbReference>
<dbReference type="SUPFAM" id="SSF51645">
    <property type="entry name" value="Malate synthase G"/>
    <property type="match status" value="1"/>
</dbReference>
<protein>
    <recommendedName>
        <fullName evidence="2 7">Malate synthase</fullName>
        <ecNumber evidence="2 7">2.3.3.9</ecNumber>
    </recommendedName>
</protein>
<dbReference type="InterPro" id="IPR006252">
    <property type="entry name" value="Malate_synthA"/>
</dbReference>
<keyword evidence="13" id="KW-1185">Reference proteome</keyword>
<dbReference type="RefSeq" id="WP_344245622.1">
    <property type="nucleotide sequence ID" value="NZ_BAAAPM010000003.1"/>
</dbReference>
<keyword evidence="3 7" id="KW-0329">Glyoxylate bypass</keyword>
<evidence type="ECO:0000256" key="1">
    <source>
        <dbReference type="ARBA" id="ARBA00006394"/>
    </source>
</evidence>
<dbReference type="InterPro" id="IPR001465">
    <property type="entry name" value="Malate_synthase_TIM"/>
</dbReference>
<evidence type="ECO:0000256" key="2">
    <source>
        <dbReference type="ARBA" id="ARBA00012636"/>
    </source>
</evidence>
<feature type="domain" description="Malate synthase C-terminal" evidence="11">
    <location>
        <begin position="468"/>
        <end position="579"/>
    </location>
</feature>
<dbReference type="Pfam" id="PF01274">
    <property type="entry name" value="MS_TIM-barrel"/>
    <property type="match status" value="1"/>
</dbReference>
<comment type="pathway">
    <text evidence="7">Carbohydrate metabolism; glyoxylate cycle; (S)-malate from isocitrate: step 2/2.</text>
</comment>
<accession>A0ABP4UW94</accession>
<evidence type="ECO:0000256" key="8">
    <source>
        <dbReference type="SAM" id="MobiDB-lite"/>
    </source>
</evidence>
<keyword evidence="4 7" id="KW-0816">Tricarboxylic acid cycle</keyword>
<gene>
    <name evidence="12" type="primary">aceB_1</name>
    <name evidence="12" type="ORF">GCM10009809_06430</name>
</gene>
<feature type="domain" description="Malate synthase TIM barrel" evidence="9">
    <location>
        <begin position="206"/>
        <end position="457"/>
    </location>
</feature>
<dbReference type="InterPro" id="IPR011076">
    <property type="entry name" value="Malate_synth_sf"/>
</dbReference>
<dbReference type="Proteomes" id="UP001501138">
    <property type="component" value="Unassembled WGS sequence"/>
</dbReference>
<dbReference type="Gene3D" id="1.20.1220.12">
    <property type="entry name" value="Malate synthase, domain III"/>
    <property type="match status" value="1"/>
</dbReference>
<dbReference type="InterPro" id="IPR046363">
    <property type="entry name" value="MS_N_TIM-barrel_dom"/>
</dbReference>
<reference evidence="13" key="1">
    <citation type="journal article" date="2019" name="Int. J. Syst. Evol. Microbiol.">
        <title>The Global Catalogue of Microorganisms (GCM) 10K type strain sequencing project: providing services to taxonomists for standard genome sequencing and annotation.</title>
        <authorList>
            <consortium name="The Broad Institute Genomics Platform"/>
            <consortium name="The Broad Institute Genome Sequencing Center for Infectious Disease"/>
            <person name="Wu L."/>
            <person name="Ma J."/>
        </authorList>
    </citation>
    <scope>NUCLEOTIDE SEQUENCE [LARGE SCALE GENOMIC DNA]</scope>
    <source>
        <strain evidence="13">JCM 15589</strain>
    </source>
</reference>
<proteinExistence type="inferred from homology"/>
<name>A0ABP4UW94_9MICO</name>
<keyword evidence="5 7" id="KW-0808">Transferase</keyword>
<dbReference type="PANTHER" id="PTHR42902:SF1">
    <property type="entry name" value="MALATE SYNTHASE 1-RELATED"/>
    <property type="match status" value="1"/>
</dbReference>
<dbReference type="InterPro" id="IPR048356">
    <property type="entry name" value="MS_N"/>
</dbReference>
<dbReference type="PIRSF" id="PIRSF001363">
    <property type="entry name" value="Malate_synth"/>
    <property type="match status" value="1"/>
</dbReference>
<evidence type="ECO:0000313" key="12">
    <source>
        <dbReference type="EMBL" id="GAA1713007.1"/>
    </source>
</evidence>
<sequence length="584" mass="63540">MTTLAAPPTAPPNPDARPDRAPDAGTSLADIAPDASAWGGATLAEGSVTVAAPLGPRDEEILTPEALAFLALLHDRFADDRTALLLERQRRMRRIADGEDPDFNPATRPVRDDPSWRVAGSAGAPGLADRRVEITGPTDPKMTINALNSGARCWLADAEDAQSPTWRNVVDGQLALRDAIRGTLTFTSGAGTRYDLRSSDLTELPTIVFRPRGWHLFESHLAYTGTDGATQPASGTLVDFGLYLFHNARELVARGRGPYFYLPKLEGYREARLWNEVFEVAQDALGISRGTIRATVLIETLPAAFEMEEILHELRDHCAGLNAGRWDYLFSVIKCFRTRGDSYVLPDRGQVTMTAPFMRAYTELLVATCHRRGAHAMGGMSAFVPDRRDPEVTERAVAQVWADKTREAHDGFDGTWVAHPDLVEVARGAFDEVLGESENQVTRMRDDVAVGQADLLDVASARRSGATVTEAGLRANVSVGVRYVESWLRGVGAAAIDHLMEDAATAEISRSQVWQWVASGTTTDDGVPITRARCEAVLRSVLVGLPRSAGDRFDDAAAIFREVALGEEFPPFLTTGAYARYLAV</sequence>
<evidence type="ECO:0000259" key="9">
    <source>
        <dbReference type="Pfam" id="PF01274"/>
    </source>
</evidence>
<dbReference type="NCBIfam" id="TIGR01344">
    <property type="entry name" value="malate_syn_A"/>
    <property type="match status" value="1"/>
</dbReference>
<feature type="region of interest" description="Disordered" evidence="8">
    <location>
        <begin position="1"/>
        <end position="33"/>
    </location>
</feature>
<evidence type="ECO:0000313" key="13">
    <source>
        <dbReference type="Proteomes" id="UP001501138"/>
    </source>
</evidence>
<feature type="region of interest" description="Disordered" evidence="8">
    <location>
        <begin position="97"/>
        <end position="123"/>
    </location>
</feature>
<comment type="caution">
    <text evidence="12">The sequence shown here is derived from an EMBL/GenBank/DDBJ whole genome shotgun (WGS) entry which is preliminary data.</text>
</comment>
<dbReference type="Pfam" id="PF20656">
    <property type="entry name" value="MS_N"/>
    <property type="match status" value="1"/>
</dbReference>
<evidence type="ECO:0000259" key="10">
    <source>
        <dbReference type="Pfam" id="PF20656"/>
    </source>
</evidence>
<dbReference type="EMBL" id="BAAAPM010000003">
    <property type="protein sequence ID" value="GAA1713007.1"/>
    <property type="molecule type" value="Genomic_DNA"/>
</dbReference>
<comment type="similarity">
    <text evidence="1 7">Belongs to the malate synthase family.</text>
</comment>
<organism evidence="12 13">
    <name type="scientific">Isoptericola hypogeus</name>
    <dbReference type="NCBI Taxonomy" id="300179"/>
    <lineage>
        <taxon>Bacteria</taxon>
        <taxon>Bacillati</taxon>
        <taxon>Actinomycetota</taxon>
        <taxon>Actinomycetes</taxon>
        <taxon>Micrococcales</taxon>
        <taxon>Promicromonosporaceae</taxon>
        <taxon>Isoptericola</taxon>
    </lineage>
</organism>
<dbReference type="PROSITE" id="PS00510">
    <property type="entry name" value="MALATE_SYNTHASE"/>
    <property type="match status" value="1"/>
</dbReference>
<dbReference type="CDD" id="cd00727">
    <property type="entry name" value="malate_synt_A"/>
    <property type="match status" value="1"/>
</dbReference>
<dbReference type="EC" id="2.3.3.9" evidence="2 7"/>
<dbReference type="PANTHER" id="PTHR42902">
    <property type="entry name" value="MALATE SYNTHASE"/>
    <property type="match status" value="1"/>
</dbReference>
<evidence type="ECO:0000256" key="6">
    <source>
        <dbReference type="ARBA" id="ARBA00047918"/>
    </source>
</evidence>
<evidence type="ECO:0000256" key="7">
    <source>
        <dbReference type="RuleBase" id="RU000555"/>
    </source>
</evidence>
<evidence type="ECO:0000256" key="3">
    <source>
        <dbReference type="ARBA" id="ARBA00022435"/>
    </source>
</evidence>
<dbReference type="Pfam" id="PF20659">
    <property type="entry name" value="MS_C"/>
    <property type="match status" value="1"/>
</dbReference>
<dbReference type="InterPro" id="IPR044856">
    <property type="entry name" value="Malate_synth_C_sf"/>
</dbReference>
<evidence type="ECO:0000259" key="11">
    <source>
        <dbReference type="Pfam" id="PF20659"/>
    </source>
</evidence>
<dbReference type="InterPro" id="IPR048355">
    <property type="entry name" value="MS_C"/>
</dbReference>